<keyword evidence="1" id="KW-0238">DNA-binding</keyword>
<feature type="domain" description="HTH cro/C1-type" evidence="2">
    <location>
        <begin position="1"/>
        <end position="55"/>
    </location>
</feature>
<evidence type="ECO:0000313" key="4">
    <source>
        <dbReference type="Proteomes" id="UP001108029"/>
    </source>
</evidence>
<dbReference type="PANTHER" id="PTHR46558:SF4">
    <property type="entry name" value="DNA-BIDING PHAGE PROTEIN"/>
    <property type="match status" value="1"/>
</dbReference>
<proteinExistence type="predicted"/>
<keyword evidence="4" id="KW-1185">Reference proteome</keyword>
<dbReference type="AlphaFoldDB" id="A0A9Q3VUS4"/>
<dbReference type="EMBL" id="JAJSBI010000039">
    <property type="protein sequence ID" value="MCD9880383.1"/>
    <property type="molecule type" value="Genomic_DNA"/>
</dbReference>
<dbReference type="Gene3D" id="1.10.260.40">
    <property type="entry name" value="lambda repressor-like DNA-binding domains"/>
    <property type="match status" value="3"/>
</dbReference>
<dbReference type="Proteomes" id="UP001108029">
    <property type="component" value="Unassembled WGS sequence"/>
</dbReference>
<dbReference type="RefSeq" id="WP_232655318.1">
    <property type="nucleotide sequence ID" value="NZ_JAJSBI010000039.1"/>
</dbReference>
<reference evidence="3" key="1">
    <citation type="submission" date="2021-12" db="EMBL/GenBank/DDBJ databases">
        <authorList>
            <person name="Lee J.-H."/>
            <person name="Kim S.-B."/>
        </authorList>
    </citation>
    <scope>NUCLEOTIDE SEQUENCE</scope>
    <source>
        <strain evidence="3">NR30</strain>
    </source>
</reference>
<dbReference type="SMART" id="SM00530">
    <property type="entry name" value="HTH_XRE"/>
    <property type="match status" value="2"/>
</dbReference>
<sequence>MRSVRRAAEISQADVAAGVGVGDSTVAGWELGSSEPDQEKLSALARVLKQDLDELFPRDGLPDLRDLRCDAGLYRYEMAEVIGTKSDGPVAGAEQGVRRLKERYIPALARAYGVTEDELSQAQERSFGAAQSEEEGVSATALVAEEPPSTLAEKITLILERSYPDQTAPGDQDIAASVNAYAGAHVISAQEVERLRTGLDEEAAPVVRQGLAHTFGVSPLYFEPDDAVVRQVYEGLRLMSAAQQGKVRRVRARGIKPEGLSANVLSMLNDLAAELDKEDPETNE</sequence>
<dbReference type="PROSITE" id="PS50943">
    <property type="entry name" value="HTH_CROC1"/>
    <property type="match status" value="2"/>
</dbReference>
<feature type="domain" description="HTH cro/C1-type" evidence="2">
    <location>
        <begin position="64"/>
        <end position="119"/>
    </location>
</feature>
<name>A0A9Q3VUS4_9ACTN</name>
<dbReference type="SUPFAM" id="SSF47413">
    <property type="entry name" value="lambda repressor-like DNA-binding domains"/>
    <property type="match status" value="1"/>
</dbReference>
<gene>
    <name evidence="3" type="ORF">LJ657_43900</name>
</gene>
<dbReference type="CDD" id="cd00093">
    <property type="entry name" value="HTH_XRE"/>
    <property type="match status" value="2"/>
</dbReference>
<accession>A0A9Q3VUS4</accession>
<dbReference type="PANTHER" id="PTHR46558">
    <property type="entry name" value="TRACRIPTIONAL REGULATORY PROTEIN-RELATED-RELATED"/>
    <property type="match status" value="1"/>
</dbReference>
<dbReference type="GO" id="GO:0003677">
    <property type="term" value="F:DNA binding"/>
    <property type="evidence" value="ECO:0007669"/>
    <property type="project" value="UniProtKB-KW"/>
</dbReference>
<evidence type="ECO:0000256" key="1">
    <source>
        <dbReference type="ARBA" id="ARBA00023125"/>
    </source>
</evidence>
<dbReference type="Pfam" id="PF01381">
    <property type="entry name" value="HTH_3"/>
    <property type="match status" value="1"/>
</dbReference>
<evidence type="ECO:0000259" key="2">
    <source>
        <dbReference type="PROSITE" id="PS50943"/>
    </source>
</evidence>
<organism evidence="3 4">
    <name type="scientific">Streptomyces guryensis</name>
    <dbReference type="NCBI Taxonomy" id="2886947"/>
    <lineage>
        <taxon>Bacteria</taxon>
        <taxon>Bacillati</taxon>
        <taxon>Actinomycetota</taxon>
        <taxon>Actinomycetes</taxon>
        <taxon>Kitasatosporales</taxon>
        <taxon>Streptomycetaceae</taxon>
        <taxon>Streptomyces</taxon>
    </lineage>
</organism>
<protein>
    <submittedName>
        <fullName evidence="3">Helix-turn-helix domain-containing protein</fullName>
    </submittedName>
</protein>
<dbReference type="InterPro" id="IPR001387">
    <property type="entry name" value="Cro/C1-type_HTH"/>
</dbReference>
<dbReference type="InterPro" id="IPR010982">
    <property type="entry name" value="Lambda_DNA-bd_dom_sf"/>
</dbReference>
<evidence type="ECO:0000313" key="3">
    <source>
        <dbReference type="EMBL" id="MCD9880383.1"/>
    </source>
</evidence>
<comment type="caution">
    <text evidence="3">The sequence shown here is derived from an EMBL/GenBank/DDBJ whole genome shotgun (WGS) entry which is preliminary data.</text>
</comment>